<feature type="domain" description="Right handed beta helix" evidence="2">
    <location>
        <begin position="100"/>
        <end position="267"/>
    </location>
</feature>
<dbReference type="EMBL" id="CP093313">
    <property type="protein sequence ID" value="UWZ86512.1"/>
    <property type="molecule type" value="Genomic_DNA"/>
</dbReference>
<dbReference type="KEGG" id="orp:MOP44_11330"/>
<keyword evidence="4" id="KW-1185">Reference proteome</keyword>
<dbReference type="Pfam" id="PF13229">
    <property type="entry name" value="Beta_helix"/>
    <property type="match status" value="2"/>
</dbReference>
<proteinExistence type="predicted"/>
<organism evidence="3 4">
    <name type="scientific">Occallatibacter riparius</name>
    <dbReference type="NCBI Taxonomy" id="1002689"/>
    <lineage>
        <taxon>Bacteria</taxon>
        <taxon>Pseudomonadati</taxon>
        <taxon>Acidobacteriota</taxon>
        <taxon>Terriglobia</taxon>
        <taxon>Terriglobales</taxon>
        <taxon>Acidobacteriaceae</taxon>
        <taxon>Occallatibacter</taxon>
    </lineage>
</organism>
<name>A0A9J7BV70_9BACT</name>
<evidence type="ECO:0000259" key="2">
    <source>
        <dbReference type="Pfam" id="PF13229"/>
    </source>
</evidence>
<dbReference type="InterPro" id="IPR012334">
    <property type="entry name" value="Pectin_lyas_fold"/>
</dbReference>
<dbReference type="InterPro" id="IPR006626">
    <property type="entry name" value="PbH1"/>
</dbReference>
<feature type="chain" id="PRO_5039953977" evidence="1">
    <location>
        <begin position="22"/>
        <end position="455"/>
    </location>
</feature>
<dbReference type="SUPFAM" id="SSF51126">
    <property type="entry name" value="Pectin lyase-like"/>
    <property type="match status" value="2"/>
</dbReference>
<dbReference type="Proteomes" id="UP001059380">
    <property type="component" value="Chromosome"/>
</dbReference>
<dbReference type="InterPro" id="IPR039448">
    <property type="entry name" value="Beta_helix"/>
</dbReference>
<reference evidence="3" key="1">
    <citation type="submission" date="2021-04" db="EMBL/GenBank/DDBJ databases">
        <title>Phylogenetic analysis of Acidobacteriaceae.</title>
        <authorList>
            <person name="Qiu L."/>
            <person name="Zhang Q."/>
        </authorList>
    </citation>
    <scope>NUCLEOTIDE SEQUENCE</scope>
    <source>
        <strain evidence="3">DSM 25168</strain>
    </source>
</reference>
<evidence type="ECO:0000313" key="3">
    <source>
        <dbReference type="EMBL" id="UWZ86512.1"/>
    </source>
</evidence>
<accession>A0A9J7BV70</accession>
<dbReference type="InterPro" id="IPR011050">
    <property type="entry name" value="Pectin_lyase_fold/virulence"/>
</dbReference>
<feature type="domain" description="Right handed beta helix" evidence="2">
    <location>
        <begin position="276"/>
        <end position="386"/>
    </location>
</feature>
<feature type="signal peptide" evidence="1">
    <location>
        <begin position="1"/>
        <end position="21"/>
    </location>
</feature>
<keyword evidence="1" id="KW-0732">Signal</keyword>
<dbReference type="AlphaFoldDB" id="A0A9J7BV70"/>
<dbReference type="SMART" id="SM00710">
    <property type="entry name" value="PbH1"/>
    <property type="match status" value="4"/>
</dbReference>
<dbReference type="RefSeq" id="WP_260796150.1">
    <property type="nucleotide sequence ID" value="NZ_CP093313.1"/>
</dbReference>
<gene>
    <name evidence="3" type="ORF">MOP44_11330</name>
</gene>
<dbReference type="Gene3D" id="2.160.20.10">
    <property type="entry name" value="Single-stranded right-handed beta-helix, Pectin lyase-like"/>
    <property type="match status" value="1"/>
</dbReference>
<sequence>MIPRLCSPACLGALVSLCLLAGPAQGSAQQFTQFFAVDCSNPAAQFPTISSALAAATDGTSIWVPPGQTCTENVTIGYLRNIAIGTDWAQTFNLNGSLTIQSSQTIEIQGMVVTNPHGDGINVNNSTDVSFTFVQSVNNSGMGLAIATSNVTIGGAGAFSNNGGRGINAGNNSLLSVVAWGGNVDISNNVDKGINLDRSVMMAFGTMTITNTHAQSDSTTPTGSGIAEFGGAKAGLFALFGPVTITGNEGGGILLWESSEISTGGNTTWAPYLETIQANGPFGISSEFGGSLTVIGGVTISDHTTAGISLYGNSQAAVLYSNNQISHNGTGTDSHRAGILVEQGSQLYLTDAIIRNNGGPGVLGLTHATLDIEGSNFSSNAGGAVACDKSSVLETDLPHPVLGSANSCTVSTPGKLHAHGAFSMNVPDWKGMKAHSLKVNRMITSHRRPSFALPK</sequence>
<evidence type="ECO:0000313" key="4">
    <source>
        <dbReference type="Proteomes" id="UP001059380"/>
    </source>
</evidence>
<evidence type="ECO:0000256" key="1">
    <source>
        <dbReference type="SAM" id="SignalP"/>
    </source>
</evidence>
<protein>
    <submittedName>
        <fullName evidence="3">Right-handed parallel beta-helix repeat-containing protein</fullName>
    </submittedName>
</protein>